<evidence type="ECO:0000313" key="3">
    <source>
        <dbReference type="Proteomes" id="UP001206925"/>
    </source>
</evidence>
<dbReference type="PANTHER" id="PTHR33591">
    <property type="entry name" value="BETA-CAROTENE ISOMERASE D27"/>
    <property type="match status" value="1"/>
</dbReference>
<dbReference type="GO" id="GO:0016859">
    <property type="term" value="F:cis-trans isomerase activity"/>
    <property type="evidence" value="ECO:0007669"/>
    <property type="project" value="TreeGrafter"/>
</dbReference>
<evidence type="ECO:0000313" key="2">
    <source>
        <dbReference type="EMBL" id="KAI7726656.1"/>
    </source>
</evidence>
<dbReference type="PANTHER" id="PTHR33591:SF1">
    <property type="entry name" value="BETA-CAROTENE ISOMERASE D27, CHLOROPLASTIC"/>
    <property type="match status" value="1"/>
</dbReference>
<evidence type="ECO:0000259" key="1">
    <source>
        <dbReference type="Pfam" id="PF13225"/>
    </source>
</evidence>
<proteinExistence type="predicted"/>
<accession>A0AAD5G3X1</accession>
<sequence>CQLPLHKHSLSNLSSSMGTTIPLSPARVFSFPARSNRKPPHICPNHGPSTLSLMIPPTSVTTKHNNDHHSLKIDMTNNDTAALSSKTVYHDNWLERIAIGYLSKTVQETAGMKDDTPGYKGIVSASEAVFRELSPIEQRAFVLKMKKMRLMPNSKFIREFFALFTTVAFRWLVGPSEVREFEFEGKKERNVVHITKCRFLEQANCMGMCTNLCKMPTQEFIKKSFGIPVNMVPNFDDMSCEIIYGQDPPAQEDDPAFKEPCYKLCNLKRRHNASCIS</sequence>
<feature type="non-terminal residue" evidence="2">
    <location>
        <position position="1"/>
    </location>
</feature>
<dbReference type="EMBL" id="JAMZMK010011613">
    <property type="protein sequence ID" value="KAI7726656.1"/>
    <property type="molecule type" value="Genomic_DNA"/>
</dbReference>
<dbReference type="Pfam" id="PF13225">
    <property type="entry name" value="D27-like_C"/>
    <property type="match status" value="1"/>
</dbReference>
<name>A0AAD5G3X1_AMBAR</name>
<comment type="caution">
    <text evidence="2">The sequence shown here is derived from an EMBL/GenBank/DDBJ whole genome shotgun (WGS) entry which is preliminary data.</text>
</comment>
<dbReference type="AlphaFoldDB" id="A0AAD5G3X1"/>
<dbReference type="InterPro" id="IPR025114">
    <property type="entry name" value="D27-like_C"/>
</dbReference>
<feature type="domain" description="Beta-carotene isomerase D27-like C-terminal" evidence="1">
    <location>
        <begin position="171"/>
        <end position="252"/>
    </location>
</feature>
<protein>
    <recommendedName>
        <fullName evidence="1">Beta-carotene isomerase D27-like C-terminal domain-containing protein</fullName>
    </recommendedName>
</protein>
<gene>
    <name evidence="2" type="ORF">M8C21_006124</name>
</gene>
<reference evidence="2" key="1">
    <citation type="submission" date="2022-06" db="EMBL/GenBank/DDBJ databases">
        <title>Uncovering the hologenomic basis of an extraordinary plant invasion.</title>
        <authorList>
            <person name="Bieker V.C."/>
            <person name="Martin M.D."/>
            <person name="Gilbert T."/>
            <person name="Hodgins K."/>
            <person name="Battlay P."/>
            <person name="Petersen B."/>
            <person name="Wilson J."/>
        </authorList>
    </citation>
    <scope>NUCLEOTIDE SEQUENCE</scope>
    <source>
        <strain evidence="2">AA19_3_7</strain>
        <tissue evidence="2">Leaf</tissue>
    </source>
</reference>
<keyword evidence="3" id="KW-1185">Reference proteome</keyword>
<dbReference type="InterPro" id="IPR038938">
    <property type="entry name" value="D27-like"/>
</dbReference>
<dbReference type="GO" id="GO:1901601">
    <property type="term" value="P:strigolactone biosynthetic process"/>
    <property type="evidence" value="ECO:0007669"/>
    <property type="project" value="TreeGrafter"/>
</dbReference>
<dbReference type="GO" id="GO:0005506">
    <property type="term" value="F:iron ion binding"/>
    <property type="evidence" value="ECO:0007669"/>
    <property type="project" value="InterPro"/>
</dbReference>
<organism evidence="2 3">
    <name type="scientific">Ambrosia artemisiifolia</name>
    <name type="common">Common ragweed</name>
    <dbReference type="NCBI Taxonomy" id="4212"/>
    <lineage>
        <taxon>Eukaryota</taxon>
        <taxon>Viridiplantae</taxon>
        <taxon>Streptophyta</taxon>
        <taxon>Embryophyta</taxon>
        <taxon>Tracheophyta</taxon>
        <taxon>Spermatophyta</taxon>
        <taxon>Magnoliopsida</taxon>
        <taxon>eudicotyledons</taxon>
        <taxon>Gunneridae</taxon>
        <taxon>Pentapetalae</taxon>
        <taxon>asterids</taxon>
        <taxon>campanulids</taxon>
        <taxon>Asterales</taxon>
        <taxon>Asteraceae</taxon>
        <taxon>Asteroideae</taxon>
        <taxon>Heliantheae alliance</taxon>
        <taxon>Heliantheae</taxon>
        <taxon>Ambrosia</taxon>
    </lineage>
</organism>
<dbReference type="GO" id="GO:0009536">
    <property type="term" value="C:plastid"/>
    <property type="evidence" value="ECO:0007669"/>
    <property type="project" value="TreeGrafter"/>
</dbReference>
<dbReference type="Proteomes" id="UP001206925">
    <property type="component" value="Unassembled WGS sequence"/>
</dbReference>